<dbReference type="PANTHER" id="PTHR14969">
    <property type="entry name" value="SPHINGOSINE-1-PHOSPHATE PHOSPHOHYDROLASE"/>
    <property type="match status" value="1"/>
</dbReference>
<evidence type="ECO:0000313" key="3">
    <source>
        <dbReference type="EMBL" id="KAK88693.1"/>
    </source>
</evidence>
<feature type="transmembrane region" description="Helical" evidence="1">
    <location>
        <begin position="104"/>
        <end position="120"/>
    </location>
</feature>
<dbReference type="Proteomes" id="UP000026682">
    <property type="component" value="Unassembled WGS sequence"/>
</dbReference>
<dbReference type="SUPFAM" id="SSF48317">
    <property type="entry name" value="Acid phosphatase/Vanadium-dependent haloperoxidase"/>
    <property type="match status" value="1"/>
</dbReference>
<dbReference type="SMART" id="SM00014">
    <property type="entry name" value="acidPPc"/>
    <property type="match status" value="1"/>
</dbReference>
<feature type="transmembrane region" description="Helical" evidence="1">
    <location>
        <begin position="77"/>
        <end position="97"/>
    </location>
</feature>
<dbReference type="GeneID" id="93121057"/>
<evidence type="ECO:0000256" key="1">
    <source>
        <dbReference type="SAM" id="Phobius"/>
    </source>
</evidence>
<dbReference type="STRING" id="35814.BBB42_03715"/>
<dbReference type="InterPro" id="IPR000326">
    <property type="entry name" value="PAP2/HPO"/>
</dbReference>
<feature type="transmembrane region" description="Helical" evidence="1">
    <location>
        <begin position="46"/>
        <end position="65"/>
    </location>
</feature>
<dbReference type="AlphaFoldDB" id="A0A158M269"/>
<evidence type="ECO:0000313" key="4">
    <source>
        <dbReference type="Proteomes" id="UP000026682"/>
    </source>
</evidence>
<sequence>MKDVAIWVSIHPYYWFFCLPLLAALIAWMCWSALSGQPPGRRRSALYACLALIMAVVFVALAATVSLEGNLVAFDVALARALSMSLSTEFLWLLSWFTHLGDRTWLTVLAIVMILGLLMWQHWVLAAGAAAATAGGGILNWLLKHFFERARPDFSHGFSHATGFSFPSGHASASLAVYGFGCYLLLRLLPARWQGLCVAMTAALIVAIGLSRVLLQVHFLSDVVAGLAVSALWLALCVTLTERLQRRR</sequence>
<dbReference type="Pfam" id="PF01569">
    <property type="entry name" value="PAP2"/>
    <property type="match status" value="1"/>
</dbReference>
<dbReference type="RefSeq" id="WP_005012013.1">
    <property type="nucleotide sequence ID" value="NZ_JFZZ01000112.1"/>
</dbReference>
<feature type="domain" description="Phosphatidic acid phosphatase type 2/haloperoxidase" evidence="2">
    <location>
        <begin position="126"/>
        <end position="238"/>
    </location>
</feature>
<gene>
    <name evidence="3" type="ORF">L497_0058</name>
</gene>
<dbReference type="Gene3D" id="1.20.144.10">
    <property type="entry name" value="Phosphatidic acid phosphatase type 2/haloperoxidase"/>
    <property type="match status" value="2"/>
</dbReference>
<comment type="caution">
    <text evidence="3">The sequence shown here is derived from an EMBL/GenBank/DDBJ whole genome shotgun (WGS) entry which is preliminary data.</text>
</comment>
<reference evidence="3 4" key="1">
    <citation type="submission" date="2014-03" db="EMBL/GenBank/DDBJ databases">
        <title>Genome sequence of Bordetella holmseii.</title>
        <authorList>
            <person name="Harvill E."/>
            <person name="Goodfield L.L."/>
            <person name="Ivanov Y."/>
            <person name="Meyer J.A."/>
            <person name="Newth C."/>
            <person name="Cassiday P."/>
            <person name="Tondella M.L."/>
            <person name="Liao P."/>
            <person name="Zimmerman J."/>
            <person name="Meert K."/>
            <person name="Wessel D."/>
            <person name="Berger J."/>
            <person name="Dean J.M."/>
            <person name="Holubkov R."/>
            <person name="Burr J."/>
            <person name="Liu T."/>
            <person name="Brinkac L.M."/>
            <person name="Sanka R."/>
            <person name="Kim M."/>
            <person name="Losada L."/>
        </authorList>
    </citation>
    <scope>NUCLEOTIDE SEQUENCE [LARGE SCALE GENOMIC DNA]</scope>
    <source>
        <strain evidence="3 4">CDC-H585-BH</strain>
    </source>
</reference>
<dbReference type="PATRIC" id="fig|1331206.3.peg.2775"/>
<dbReference type="InterPro" id="IPR036938">
    <property type="entry name" value="PAP2/HPO_sf"/>
</dbReference>
<protein>
    <submittedName>
        <fullName evidence="3">PAP2 family protein</fullName>
    </submittedName>
</protein>
<name>A0A158M269_9BORD</name>
<dbReference type="CDD" id="cd03392">
    <property type="entry name" value="PAP2_like_2"/>
    <property type="match status" value="1"/>
</dbReference>
<feature type="transmembrane region" description="Helical" evidence="1">
    <location>
        <begin position="196"/>
        <end position="217"/>
    </location>
</feature>
<keyword evidence="1" id="KW-0812">Transmembrane</keyword>
<accession>A0A158M269</accession>
<feature type="transmembrane region" description="Helical" evidence="1">
    <location>
        <begin position="12"/>
        <end position="34"/>
    </location>
</feature>
<keyword evidence="1" id="KW-0472">Membrane</keyword>
<keyword evidence="1" id="KW-1133">Transmembrane helix</keyword>
<dbReference type="PANTHER" id="PTHR14969:SF13">
    <property type="entry name" value="AT30094P"/>
    <property type="match status" value="1"/>
</dbReference>
<feature type="transmembrane region" description="Helical" evidence="1">
    <location>
        <begin position="223"/>
        <end position="241"/>
    </location>
</feature>
<proteinExistence type="predicted"/>
<evidence type="ECO:0000259" key="2">
    <source>
        <dbReference type="SMART" id="SM00014"/>
    </source>
</evidence>
<organism evidence="3 4">
    <name type="scientific">Bordetella holmesii CDC-H585-BH</name>
    <dbReference type="NCBI Taxonomy" id="1331206"/>
    <lineage>
        <taxon>Bacteria</taxon>
        <taxon>Pseudomonadati</taxon>
        <taxon>Pseudomonadota</taxon>
        <taxon>Betaproteobacteria</taxon>
        <taxon>Burkholderiales</taxon>
        <taxon>Alcaligenaceae</taxon>
        <taxon>Bordetella</taxon>
    </lineage>
</organism>
<dbReference type="EMBL" id="JFZZ01000112">
    <property type="protein sequence ID" value="KAK88693.1"/>
    <property type="molecule type" value="Genomic_DNA"/>
</dbReference>